<organism evidence="1 2">
    <name type="scientific">Funneliformis mosseae</name>
    <name type="common">Endomycorrhizal fungus</name>
    <name type="synonym">Glomus mosseae</name>
    <dbReference type="NCBI Taxonomy" id="27381"/>
    <lineage>
        <taxon>Eukaryota</taxon>
        <taxon>Fungi</taxon>
        <taxon>Fungi incertae sedis</taxon>
        <taxon>Mucoromycota</taxon>
        <taxon>Glomeromycotina</taxon>
        <taxon>Glomeromycetes</taxon>
        <taxon>Glomerales</taxon>
        <taxon>Glomeraceae</taxon>
        <taxon>Funneliformis</taxon>
    </lineage>
</organism>
<accession>A0A9N8Z408</accession>
<dbReference type="EMBL" id="CAJVPP010000278">
    <property type="protein sequence ID" value="CAG8464269.1"/>
    <property type="molecule type" value="Genomic_DNA"/>
</dbReference>
<sequence>WILKDNQKLGIKGSGIRIKKNVKAMLEQFFLLENQRRQDRMNAQTMHDELLKYVEAEELEEKDILKVNTIQNWIGLYTCVFKQK</sequence>
<name>A0A9N8Z408_FUNMO</name>
<evidence type="ECO:0000313" key="1">
    <source>
        <dbReference type="EMBL" id="CAG8464269.1"/>
    </source>
</evidence>
<gene>
    <name evidence="1" type="ORF">FMOSSE_LOCUS2197</name>
</gene>
<protein>
    <submittedName>
        <fullName evidence="1">6279_t:CDS:1</fullName>
    </submittedName>
</protein>
<comment type="caution">
    <text evidence="1">The sequence shown here is derived from an EMBL/GenBank/DDBJ whole genome shotgun (WGS) entry which is preliminary data.</text>
</comment>
<proteinExistence type="predicted"/>
<dbReference type="Proteomes" id="UP000789375">
    <property type="component" value="Unassembled WGS sequence"/>
</dbReference>
<feature type="non-terminal residue" evidence="1">
    <location>
        <position position="1"/>
    </location>
</feature>
<evidence type="ECO:0000313" key="2">
    <source>
        <dbReference type="Proteomes" id="UP000789375"/>
    </source>
</evidence>
<dbReference type="AlphaFoldDB" id="A0A9N8Z408"/>
<reference evidence="1" key="1">
    <citation type="submission" date="2021-06" db="EMBL/GenBank/DDBJ databases">
        <authorList>
            <person name="Kallberg Y."/>
            <person name="Tangrot J."/>
            <person name="Rosling A."/>
        </authorList>
    </citation>
    <scope>NUCLEOTIDE SEQUENCE</scope>
    <source>
        <strain evidence="1">87-6 pot B 2015</strain>
    </source>
</reference>
<keyword evidence="2" id="KW-1185">Reference proteome</keyword>